<sequence>MCARLGADPRGATLLRFTNNAVYALADRPLVVRIVGTPALRHRAPKVVRLARHLQRLGVPAVRLAAGVDQPVRVGEHLATVWDRVPDAGGHATPGELAELLRELHAAGIPDDGFPDDGAGAWAPLDDVRARVAAGSDELTAADRGFLLDRCDELEAKADDLEFPLARTLIHGDAHVGNVIVGPERPVLCDFDSACHGPPEWDLVPAAVGRERFGDPPSRYAELADRYGFDVTAWDGFEVLRDMRELKLATSVLPTADRAPGVRREAHRRIADLKAGNLHHRWTRYRAG</sequence>
<keyword evidence="2" id="KW-0808">Transferase</keyword>
<gene>
    <name evidence="2" type="ORF">FHS23_000569</name>
</gene>
<proteinExistence type="predicted"/>
<organism evidence="2 3">
    <name type="scientific">Prauserella isguenensis</name>
    <dbReference type="NCBI Taxonomy" id="1470180"/>
    <lineage>
        <taxon>Bacteria</taxon>
        <taxon>Bacillati</taxon>
        <taxon>Actinomycetota</taxon>
        <taxon>Actinomycetes</taxon>
        <taxon>Pseudonocardiales</taxon>
        <taxon>Pseudonocardiaceae</taxon>
        <taxon>Prauserella</taxon>
    </lineage>
</organism>
<dbReference type="InterPro" id="IPR002575">
    <property type="entry name" value="Aminoglycoside_PTrfase"/>
</dbReference>
<dbReference type="Proteomes" id="UP000550714">
    <property type="component" value="Unassembled WGS sequence"/>
</dbReference>
<protein>
    <submittedName>
        <fullName evidence="2">Aminoglycoside phosphotransferase (APT) family kinase protein</fullName>
    </submittedName>
</protein>
<keyword evidence="2" id="KW-0418">Kinase</keyword>
<evidence type="ECO:0000313" key="2">
    <source>
        <dbReference type="EMBL" id="MBB3049574.1"/>
    </source>
</evidence>
<dbReference type="Pfam" id="PF01636">
    <property type="entry name" value="APH"/>
    <property type="match status" value="1"/>
</dbReference>
<dbReference type="InterPro" id="IPR011009">
    <property type="entry name" value="Kinase-like_dom_sf"/>
</dbReference>
<dbReference type="Gene3D" id="3.90.1200.10">
    <property type="match status" value="1"/>
</dbReference>
<dbReference type="AlphaFoldDB" id="A0A839RWZ5"/>
<dbReference type="EMBL" id="JACHWU010000001">
    <property type="protein sequence ID" value="MBB3049574.1"/>
    <property type="molecule type" value="Genomic_DNA"/>
</dbReference>
<evidence type="ECO:0000313" key="3">
    <source>
        <dbReference type="Proteomes" id="UP000550714"/>
    </source>
</evidence>
<keyword evidence="3" id="KW-1185">Reference proteome</keyword>
<evidence type="ECO:0000259" key="1">
    <source>
        <dbReference type="Pfam" id="PF01636"/>
    </source>
</evidence>
<comment type="caution">
    <text evidence="2">The sequence shown here is derived from an EMBL/GenBank/DDBJ whole genome shotgun (WGS) entry which is preliminary data.</text>
</comment>
<feature type="domain" description="Aminoglycoside phosphotransferase" evidence="1">
    <location>
        <begin position="20"/>
        <end position="234"/>
    </location>
</feature>
<dbReference type="SUPFAM" id="SSF56112">
    <property type="entry name" value="Protein kinase-like (PK-like)"/>
    <property type="match status" value="1"/>
</dbReference>
<reference evidence="2 3" key="1">
    <citation type="submission" date="2020-08" db="EMBL/GenBank/DDBJ databases">
        <title>Genomic Encyclopedia of Type Strains, Phase III (KMG-III): the genomes of soil and plant-associated and newly described type strains.</title>
        <authorList>
            <person name="Whitman W."/>
        </authorList>
    </citation>
    <scope>NUCLEOTIDE SEQUENCE [LARGE SCALE GENOMIC DNA]</scope>
    <source>
        <strain evidence="2 3">CECT 8577</strain>
    </source>
</reference>
<dbReference type="GO" id="GO:0016301">
    <property type="term" value="F:kinase activity"/>
    <property type="evidence" value="ECO:0007669"/>
    <property type="project" value="UniProtKB-KW"/>
</dbReference>
<dbReference type="RefSeq" id="WP_343053597.1">
    <property type="nucleotide sequence ID" value="NZ_JACHWU010000001.1"/>
</dbReference>
<name>A0A839RWZ5_9PSEU</name>
<accession>A0A839RWZ5</accession>